<evidence type="ECO:0000313" key="2">
    <source>
        <dbReference type="EMBL" id="MCR6095920.1"/>
    </source>
</evidence>
<dbReference type="InterPro" id="IPR025953">
    <property type="entry name" value="YlbD_coat"/>
</dbReference>
<sequence length="135" mass="15885">MSQSLHPDVKRFKMFVKKRPYVLRDVNSGEKTLQDIFEEWMLFGEEDDIWESYLKDDEEKDETKKSDEEDEEDSNVDVLNILKNMNLNDIQHHLGQFSTVVQSVQELVSQFKQQQTPDPSQGPPEQQSPFSFTED</sequence>
<reference evidence="2" key="1">
    <citation type="submission" date="2020-06" db="EMBL/GenBank/DDBJ databases">
        <title>Insight into the genomes of haloalkaliphilic bacilli from Kenyan soda lakes.</title>
        <authorList>
            <person name="Mwirichia R."/>
            <person name="Villamizar G.C."/>
            <person name="Poehlein A."/>
            <person name="Mugweru J."/>
            <person name="Kipnyargis A."/>
            <person name="Kiplimo D."/>
            <person name="Orwa P."/>
            <person name="Daniel R."/>
        </authorList>
    </citation>
    <scope>NUCLEOTIDE SEQUENCE</scope>
    <source>
        <strain evidence="2">B1096_S55</strain>
    </source>
</reference>
<dbReference type="Proteomes" id="UP001057753">
    <property type="component" value="Unassembled WGS sequence"/>
</dbReference>
<evidence type="ECO:0000256" key="1">
    <source>
        <dbReference type="SAM" id="MobiDB-lite"/>
    </source>
</evidence>
<dbReference type="EMBL" id="JABXYM010000001">
    <property type="protein sequence ID" value="MCR6095920.1"/>
    <property type="molecule type" value="Genomic_DNA"/>
</dbReference>
<dbReference type="Pfam" id="PF14071">
    <property type="entry name" value="YlbD_coat"/>
    <property type="match status" value="1"/>
</dbReference>
<protein>
    <submittedName>
        <fullName evidence="2">YlbD family protein</fullName>
    </submittedName>
</protein>
<feature type="compositionally biased region" description="Basic and acidic residues" evidence="1">
    <location>
        <begin position="53"/>
        <end position="67"/>
    </location>
</feature>
<proteinExistence type="predicted"/>
<evidence type="ECO:0000313" key="3">
    <source>
        <dbReference type="Proteomes" id="UP001057753"/>
    </source>
</evidence>
<dbReference type="RefSeq" id="WP_257820666.1">
    <property type="nucleotide sequence ID" value="NZ_JABXYM010000001.1"/>
</dbReference>
<name>A0A9Q4B0U0_SALAG</name>
<gene>
    <name evidence="2" type="ORF">HXA33_05125</name>
</gene>
<feature type="region of interest" description="Disordered" evidence="1">
    <location>
        <begin position="52"/>
        <end position="75"/>
    </location>
</feature>
<accession>A0A9Q4B0U0</accession>
<feature type="region of interest" description="Disordered" evidence="1">
    <location>
        <begin position="109"/>
        <end position="135"/>
    </location>
</feature>
<comment type="caution">
    <text evidence="2">The sequence shown here is derived from an EMBL/GenBank/DDBJ whole genome shotgun (WGS) entry which is preliminary data.</text>
</comment>
<organism evidence="2 3">
    <name type="scientific">Salipaludibacillus agaradhaerens</name>
    <name type="common">Bacillus agaradhaerens</name>
    <dbReference type="NCBI Taxonomy" id="76935"/>
    <lineage>
        <taxon>Bacteria</taxon>
        <taxon>Bacillati</taxon>
        <taxon>Bacillota</taxon>
        <taxon>Bacilli</taxon>
        <taxon>Bacillales</taxon>
        <taxon>Bacillaceae</taxon>
    </lineage>
</organism>
<dbReference type="AlphaFoldDB" id="A0A9Q4B0U0"/>
<keyword evidence="3" id="KW-1185">Reference proteome</keyword>